<feature type="domain" description="Sulfatase-modifying factor enzyme-like" evidence="4">
    <location>
        <begin position="644"/>
        <end position="743"/>
    </location>
</feature>
<evidence type="ECO:0000256" key="3">
    <source>
        <dbReference type="SAM" id="MobiDB-lite"/>
    </source>
</evidence>
<dbReference type="InterPro" id="IPR042095">
    <property type="entry name" value="SUMF_sf"/>
</dbReference>
<keyword evidence="7" id="KW-1185">Reference proteome</keyword>
<organism evidence="6 7">
    <name type="scientific">Phlebiopsis gigantea (strain 11061_1 CR5-6)</name>
    <name type="common">White-rot fungus</name>
    <name type="synonym">Peniophora gigantea</name>
    <dbReference type="NCBI Taxonomy" id="745531"/>
    <lineage>
        <taxon>Eukaryota</taxon>
        <taxon>Fungi</taxon>
        <taxon>Dikarya</taxon>
        <taxon>Basidiomycota</taxon>
        <taxon>Agaricomycotina</taxon>
        <taxon>Agaricomycetes</taxon>
        <taxon>Polyporales</taxon>
        <taxon>Phanerochaetaceae</taxon>
        <taxon>Phlebiopsis</taxon>
    </lineage>
</organism>
<feature type="domain" description="Sulfatase-modifying factor enzyme-like" evidence="4">
    <location>
        <begin position="781"/>
        <end position="856"/>
    </location>
</feature>
<evidence type="ECO:0000313" key="6">
    <source>
        <dbReference type="EMBL" id="KIP10193.1"/>
    </source>
</evidence>
<feature type="region of interest" description="Disordered" evidence="3">
    <location>
        <begin position="208"/>
        <end position="236"/>
    </location>
</feature>
<reference evidence="6 7" key="1">
    <citation type="journal article" date="2014" name="PLoS Genet.">
        <title>Analysis of the Phlebiopsis gigantea genome, transcriptome and secretome provides insight into its pioneer colonization strategies of wood.</title>
        <authorList>
            <person name="Hori C."/>
            <person name="Ishida T."/>
            <person name="Igarashi K."/>
            <person name="Samejima M."/>
            <person name="Suzuki H."/>
            <person name="Master E."/>
            <person name="Ferreira P."/>
            <person name="Ruiz-Duenas F.J."/>
            <person name="Held B."/>
            <person name="Canessa P."/>
            <person name="Larrondo L.F."/>
            <person name="Schmoll M."/>
            <person name="Druzhinina I.S."/>
            <person name="Kubicek C.P."/>
            <person name="Gaskell J.A."/>
            <person name="Kersten P."/>
            <person name="St John F."/>
            <person name="Glasner J."/>
            <person name="Sabat G."/>
            <person name="Splinter BonDurant S."/>
            <person name="Syed K."/>
            <person name="Yadav J."/>
            <person name="Mgbeahuruike A.C."/>
            <person name="Kovalchuk A."/>
            <person name="Asiegbu F.O."/>
            <person name="Lackner G."/>
            <person name="Hoffmeister D."/>
            <person name="Rencoret J."/>
            <person name="Gutierrez A."/>
            <person name="Sun H."/>
            <person name="Lindquist E."/>
            <person name="Barry K."/>
            <person name="Riley R."/>
            <person name="Grigoriev I.V."/>
            <person name="Henrissat B."/>
            <person name="Kues U."/>
            <person name="Berka R.M."/>
            <person name="Martinez A.T."/>
            <person name="Covert S.F."/>
            <person name="Blanchette R.A."/>
            <person name="Cullen D."/>
        </authorList>
    </citation>
    <scope>NUCLEOTIDE SEQUENCE [LARGE SCALE GENOMIC DNA]</scope>
    <source>
        <strain evidence="6 7">11061_1 CR5-6</strain>
    </source>
</reference>
<evidence type="ECO:0000256" key="1">
    <source>
        <dbReference type="ARBA" id="ARBA00022603"/>
    </source>
</evidence>
<evidence type="ECO:0000313" key="7">
    <source>
        <dbReference type="Proteomes" id="UP000053257"/>
    </source>
</evidence>
<dbReference type="InterPro" id="IPR051128">
    <property type="entry name" value="EgtD_Methyltrsf_superfamily"/>
</dbReference>
<dbReference type="OrthoDB" id="659at2759"/>
<feature type="domain" description="Histidine-specific methyltransferase SAM-dependent" evidence="5">
    <location>
        <begin position="26"/>
        <end position="181"/>
    </location>
</feature>
<name>A0A0C3PS72_PHLG1</name>
<evidence type="ECO:0008006" key="8">
    <source>
        <dbReference type="Google" id="ProtNLM"/>
    </source>
</evidence>
<keyword evidence="1" id="KW-0489">Methyltransferase</keyword>
<dbReference type="Gene3D" id="3.40.50.150">
    <property type="entry name" value="Vaccinia Virus protein VP39"/>
    <property type="match status" value="1"/>
</dbReference>
<evidence type="ECO:0000259" key="4">
    <source>
        <dbReference type="Pfam" id="PF03781"/>
    </source>
</evidence>
<dbReference type="Gene3D" id="3.90.1580.10">
    <property type="entry name" value="paralog of FGE (formylglycine-generating enzyme)"/>
    <property type="match status" value="1"/>
</dbReference>
<dbReference type="GO" id="GO:0032259">
    <property type="term" value="P:methylation"/>
    <property type="evidence" value="ECO:0007669"/>
    <property type="project" value="UniProtKB-KW"/>
</dbReference>
<dbReference type="SUPFAM" id="SSF56436">
    <property type="entry name" value="C-type lectin-like"/>
    <property type="match status" value="1"/>
</dbReference>
<dbReference type="InterPro" id="IPR005532">
    <property type="entry name" value="SUMF_dom"/>
</dbReference>
<evidence type="ECO:0000256" key="2">
    <source>
        <dbReference type="ARBA" id="ARBA00022679"/>
    </source>
</evidence>
<protein>
    <recommendedName>
        <fullName evidence="8">DUF323 domain-containing protein</fullName>
    </recommendedName>
</protein>
<dbReference type="PANTHER" id="PTHR43397:SF1">
    <property type="entry name" value="ERGOTHIONEINE BIOSYNTHESIS PROTEIN 1"/>
    <property type="match status" value="1"/>
</dbReference>
<dbReference type="STRING" id="745531.A0A0C3PS72"/>
<dbReference type="Proteomes" id="UP000053257">
    <property type="component" value="Unassembled WGS sequence"/>
</dbReference>
<proteinExistence type="predicted"/>
<dbReference type="GO" id="GO:0008168">
    <property type="term" value="F:methyltransferase activity"/>
    <property type="evidence" value="ECO:0007669"/>
    <property type="project" value="UniProtKB-KW"/>
</dbReference>
<feature type="domain" description="Histidine-specific methyltransferase SAM-dependent" evidence="5">
    <location>
        <begin position="232"/>
        <end position="405"/>
    </location>
</feature>
<dbReference type="PANTHER" id="PTHR43397">
    <property type="entry name" value="ERGOTHIONEINE BIOSYNTHESIS PROTEIN 1"/>
    <property type="match status" value="1"/>
</dbReference>
<dbReference type="EMBL" id="KN840457">
    <property type="protein sequence ID" value="KIP10193.1"/>
    <property type="molecule type" value="Genomic_DNA"/>
</dbReference>
<dbReference type="HOGENOM" id="CLU_006921_0_1_1"/>
<dbReference type="AlphaFoldDB" id="A0A0C3PS72"/>
<gene>
    <name evidence="6" type="ORF">PHLGIDRAFT_101529</name>
</gene>
<dbReference type="InterPro" id="IPR016187">
    <property type="entry name" value="CTDL_fold"/>
</dbReference>
<feature type="region of interest" description="Disordered" evidence="3">
    <location>
        <begin position="628"/>
        <end position="649"/>
    </location>
</feature>
<dbReference type="Pfam" id="PF10017">
    <property type="entry name" value="Methyltransf_33"/>
    <property type="match status" value="2"/>
</dbReference>
<dbReference type="InterPro" id="IPR019257">
    <property type="entry name" value="MeTrfase_dom"/>
</dbReference>
<evidence type="ECO:0000259" key="5">
    <source>
        <dbReference type="Pfam" id="PF10017"/>
    </source>
</evidence>
<keyword evidence="2" id="KW-0808">Transferase</keyword>
<dbReference type="Pfam" id="PF03781">
    <property type="entry name" value="FGE-sulfatase"/>
    <property type="match status" value="2"/>
</dbReference>
<sequence length="859" mass="97068">MATTPHHPVDIVDVRRQVATNSPNPLREDIIKGLSLPTGQKALPTMLLYDEHGLRLYDAITTDAPEYYLFPAEEEILKAHGDDIARYMHAGDASCVDNETVIELGAGALRKTSHILRAISHLIPSPMASPPVTYYALDLEKNELERTLSQLAQSELGSELDGKVVTKGLCATYDDGLAFIQDGGLQGRDNMEPVSTDFRDQYKVERITNARDPSPSSSHSGDTEVTPPSTPGSERQPFHLLFLGSSLGNFGRGEDATFLRSLPLEPGSGNTILIGLDHDNDPKTIEAAYNDPKGITRDFIMNGLKVAGRALGDENLFREDKWEYIGRYNEELRRHEAFYKSRVEQRIVDPSSGTEFDFLSDELVRVEVSHKYSDEDAYRLFTESNLRPVHRWTDSSSRYSLWLLERPQFMFPLLSTPTKTSTPFGLPAVQEWHDMWAAWDYINRRMIPSSMLLEKPINLRHICLFYQGHIPTFLDIHLSRLLEEPHTEPDNFKYIFERGIDPNVDDPSLCHPHSEVPQNPEDWPSINTILGFQSRVRTRLVKLYDDIESGKIELTRKIARVLFMTLEHEAFHAETLLYMLLQRAGTGTIAPEGFLPPTWDVLAESWDAATEPASPTVTLGPTTVTLGHDDDEADDASTDVAGHAFGWDNEHPQRDVQVEAFRISWRPVTNGEFYDFYTNGGKNNEKVQYPGSWVEVDDETRVRTMYGPVPMKIAHHWPIITSCDNLSTYAQVKGGRLPTEPELRLFFDRFNCGYEGGANIGFRNWHPVPATHGLDSKGGKGHNGGVFEWTSTILDKYDGFVPSKLYPGYSTDFFDGHHQVVIGGSYATTPRLAERRTLRNYYQHNYPYAWVAGRVVYDL</sequence>
<dbReference type="InterPro" id="IPR029063">
    <property type="entry name" value="SAM-dependent_MTases_sf"/>
</dbReference>
<accession>A0A0C3PS72</accession>